<feature type="region of interest" description="Disordered" evidence="1">
    <location>
        <begin position="55"/>
        <end position="75"/>
    </location>
</feature>
<dbReference type="Proteomes" id="UP000269708">
    <property type="component" value="Unassembled WGS sequence"/>
</dbReference>
<reference evidence="2 3" key="1">
    <citation type="submission" date="2018-11" db="EMBL/GenBank/DDBJ databases">
        <title>Genomic Encyclopedia of Type Strains, Phase IV (KMG-IV): sequencing the most valuable type-strain genomes for metagenomic binning, comparative biology and taxonomic classification.</title>
        <authorList>
            <person name="Goeker M."/>
        </authorList>
    </citation>
    <scope>NUCLEOTIDE SEQUENCE [LARGE SCALE GENOMIC DNA]</scope>
    <source>
        <strain evidence="2 3">DSM 25623</strain>
    </source>
</reference>
<evidence type="ECO:0000313" key="3">
    <source>
        <dbReference type="Proteomes" id="UP000269708"/>
    </source>
</evidence>
<gene>
    <name evidence="2" type="ORF">EDC50_0697</name>
</gene>
<dbReference type="AlphaFoldDB" id="A0A3N4VES0"/>
<name>A0A3N4VES0_9GAMM</name>
<protein>
    <submittedName>
        <fullName evidence="2">Uncharacterized protein</fullName>
    </submittedName>
</protein>
<sequence>MGRNAARRESDGARDRGADRRASRPPRPPRREGTGGRRAYFCMPGWATVSVAGVAWPTPRSSGRYMSSTSGGGTV</sequence>
<accession>A0A3N4VES0</accession>
<feature type="region of interest" description="Disordered" evidence="1">
    <location>
        <begin position="1"/>
        <end position="38"/>
    </location>
</feature>
<feature type="compositionally biased region" description="Basic and acidic residues" evidence="1">
    <location>
        <begin position="1"/>
        <end position="22"/>
    </location>
</feature>
<proteinExistence type="predicted"/>
<keyword evidence="3" id="KW-1185">Reference proteome</keyword>
<dbReference type="EMBL" id="RKQN01000001">
    <property type="protein sequence ID" value="RPE81506.1"/>
    <property type="molecule type" value="Genomic_DNA"/>
</dbReference>
<organism evidence="2 3">
    <name type="scientific">Vulcaniibacterium tengchongense</name>
    <dbReference type="NCBI Taxonomy" id="1273429"/>
    <lineage>
        <taxon>Bacteria</taxon>
        <taxon>Pseudomonadati</taxon>
        <taxon>Pseudomonadota</taxon>
        <taxon>Gammaproteobacteria</taxon>
        <taxon>Lysobacterales</taxon>
        <taxon>Lysobacteraceae</taxon>
        <taxon>Vulcaniibacterium</taxon>
    </lineage>
</organism>
<evidence type="ECO:0000313" key="2">
    <source>
        <dbReference type="EMBL" id="RPE81506.1"/>
    </source>
</evidence>
<comment type="caution">
    <text evidence="2">The sequence shown here is derived from an EMBL/GenBank/DDBJ whole genome shotgun (WGS) entry which is preliminary data.</text>
</comment>
<feature type="compositionally biased region" description="Polar residues" evidence="1">
    <location>
        <begin position="59"/>
        <end position="69"/>
    </location>
</feature>
<evidence type="ECO:0000256" key="1">
    <source>
        <dbReference type="SAM" id="MobiDB-lite"/>
    </source>
</evidence>